<dbReference type="EMBL" id="SLTR01000028">
    <property type="protein sequence ID" value="TDA95524.1"/>
    <property type="molecule type" value="Genomic_DNA"/>
</dbReference>
<sequence length="324" mass="36704">MQNLTIVMYHYVRPLAGSRYPELKALELDNFRGQLAYIDKHHTVIDMEQLIAALGPEAVPLPDNPLLLTFDDGYMDHIDHVLPLLSSRGWQGSFFPPACSVIDRRVLDVNKLHFVLASVADPDILVRYVFDAMDEARELHGLEPNEAMFARIAHDSRYDDPGTTFVKRALQRELPEAFRKSLVDALFSRHVSSDEQDFAAELYMGESELTRLLDAGMFIGSHGCQHYWLNSLERQAQIEEIDDSLAFLERLGVSRKEWVMCYPYGGYDESLLGILRSRGCALGLTTEVKVANLDQCDPLTLPRLDTNDLPMSASTPRRQPHITV</sequence>
<gene>
    <name evidence="4" type="ORF">E0702_15305</name>
</gene>
<proteinExistence type="predicted"/>
<evidence type="ECO:0000256" key="1">
    <source>
        <dbReference type="ARBA" id="ARBA00004613"/>
    </source>
</evidence>
<dbReference type="CDD" id="cd10971">
    <property type="entry name" value="CE4_DAC_u2_5s"/>
    <property type="match status" value="1"/>
</dbReference>
<feature type="domain" description="NodB homology" evidence="3">
    <location>
        <begin position="206"/>
        <end position="279"/>
    </location>
</feature>
<evidence type="ECO:0000313" key="4">
    <source>
        <dbReference type="EMBL" id="TDA95524.1"/>
    </source>
</evidence>
<keyword evidence="5" id="KW-1185">Reference proteome</keyword>
<evidence type="ECO:0000259" key="3">
    <source>
        <dbReference type="Pfam" id="PF01522"/>
    </source>
</evidence>
<evidence type="ECO:0000256" key="2">
    <source>
        <dbReference type="ARBA" id="ARBA00022729"/>
    </source>
</evidence>
<dbReference type="Pfam" id="PF01522">
    <property type="entry name" value="Polysacc_deac_1"/>
    <property type="match status" value="1"/>
</dbReference>
<name>A0ABY2D3Y3_9GAMM</name>
<reference evidence="4 5" key="1">
    <citation type="submission" date="2019-03" db="EMBL/GenBank/DDBJ databases">
        <title>Halomonas marinisediminis sp. nov., a moderately halophilic bacterium isolated from the Bohai Gulf.</title>
        <authorList>
            <person name="Ji X."/>
        </authorList>
    </citation>
    <scope>NUCLEOTIDE SEQUENCE [LARGE SCALE GENOMIC DNA]</scope>
    <source>
        <strain evidence="4 5">204</strain>
    </source>
</reference>
<dbReference type="InterPro" id="IPR002509">
    <property type="entry name" value="NODB_dom"/>
</dbReference>
<dbReference type="Gene3D" id="3.20.20.370">
    <property type="entry name" value="Glycoside hydrolase/deacetylase"/>
    <property type="match status" value="1"/>
</dbReference>
<dbReference type="InterPro" id="IPR011330">
    <property type="entry name" value="Glyco_hydro/deAcase_b/a-brl"/>
</dbReference>
<evidence type="ECO:0000313" key="5">
    <source>
        <dbReference type="Proteomes" id="UP000294823"/>
    </source>
</evidence>
<accession>A0ABY2D3Y3</accession>
<dbReference type="PANTHER" id="PTHR34216:SF3">
    <property type="entry name" value="POLY-BETA-1,6-N-ACETYL-D-GLUCOSAMINE N-DEACETYLASE"/>
    <property type="match status" value="1"/>
</dbReference>
<protein>
    <submittedName>
        <fullName evidence="4">Polysaccharide deacetylase</fullName>
    </submittedName>
</protein>
<dbReference type="RefSeq" id="WP_132045396.1">
    <property type="nucleotide sequence ID" value="NZ_SLTR01000028.1"/>
</dbReference>
<keyword evidence="2" id="KW-0732">Signal</keyword>
<dbReference type="SUPFAM" id="SSF88713">
    <property type="entry name" value="Glycoside hydrolase/deacetylase"/>
    <property type="match status" value="1"/>
</dbReference>
<comment type="caution">
    <text evidence="4">The sequence shown here is derived from an EMBL/GenBank/DDBJ whole genome shotgun (WGS) entry which is preliminary data.</text>
</comment>
<dbReference type="InterPro" id="IPR051398">
    <property type="entry name" value="Polysacch_Deacetylase"/>
</dbReference>
<dbReference type="PANTHER" id="PTHR34216">
    <property type="match status" value="1"/>
</dbReference>
<dbReference type="Proteomes" id="UP000294823">
    <property type="component" value="Unassembled WGS sequence"/>
</dbReference>
<organism evidence="4 5">
    <name type="scientific">Halomonas marinisediminis</name>
    <dbReference type="NCBI Taxonomy" id="2546095"/>
    <lineage>
        <taxon>Bacteria</taxon>
        <taxon>Pseudomonadati</taxon>
        <taxon>Pseudomonadota</taxon>
        <taxon>Gammaproteobacteria</taxon>
        <taxon>Oceanospirillales</taxon>
        <taxon>Halomonadaceae</taxon>
        <taxon>Halomonas</taxon>
    </lineage>
</organism>
<comment type="subcellular location">
    <subcellularLocation>
        <location evidence="1">Secreted</location>
    </subcellularLocation>
</comment>